<feature type="coiled-coil region" evidence="1">
    <location>
        <begin position="52"/>
        <end position="79"/>
    </location>
</feature>
<dbReference type="EMBL" id="DRUB01000111">
    <property type="protein sequence ID" value="HHR96332.1"/>
    <property type="molecule type" value="Genomic_DNA"/>
</dbReference>
<protein>
    <submittedName>
        <fullName evidence="3">AbrB/MazE/SpoVT family DNA-binding domain-containing protein</fullName>
    </submittedName>
</protein>
<dbReference type="InterPro" id="IPR037914">
    <property type="entry name" value="SpoVT-AbrB_sf"/>
</dbReference>
<evidence type="ECO:0000313" key="4">
    <source>
        <dbReference type="EMBL" id="HHR96878.1"/>
    </source>
</evidence>
<reference evidence="3" key="1">
    <citation type="journal article" date="2020" name="mSystems">
        <title>Genome- and Community-Level Interaction Insights into Carbon Utilization and Element Cycling Functions of Hydrothermarchaeota in Hydrothermal Sediment.</title>
        <authorList>
            <person name="Zhou Z."/>
            <person name="Liu Y."/>
            <person name="Xu W."/>
            <person name="Pan J."/>
            <person name="Luo Z.H."/>
            <person name="Li M."/>
        </authorList>
    </citation>
    <scope>NUCLEOTIDE SEQUENCE [LARGE SCALE GENOMIC DNA]</scope>
    <source>
        <strain evidence="3">SpSt-1</strain>
    </source>
</reference>
<feature type="domain" description="SpoVT-AbrB" evidence="2">
    <location>
        <begin position="2"/>
        <end position="47"/>
    </location>
</feature>
<dbReference type="NCBIfam" id="TIGR01439">
    <property type="entry name" value="lp_hng_hel_AbrB"/>
    <property type="match status" value="1"/>
</dbReference>
<dbReference type="AlphaFoldDB" id="A0A7C5YTX2"/>
<gene>
    <name evidence="3" type="ORF">ENL47_05875</name>
    <name evidence="4" type="ORF">ENL47_08820</name>
</gene>
<dbReference type="Pfam" id="PF04014">
    <property type="entry name" value="MazE_antitoxin"/>
    <property type="match status" value="1"/>
</dbReference>
<proteinExistence type="predicted"/>
<comment type="caution">
    <text evidence="3">The sequence shown here is derived from an EMBL/GenBank/DDBJ whole genome shotgun (WGS) entry which is preliminary data.</text>
</comment>
<keyword evidence="3" id="KW-0238">DNA-binding</keyword>
<organism evidence="3">
    <name type="scientific">Ignisphaera aggregans</name>
    <dbReference type="NCBI Taxonomy" id="334771"/>
    <lineage>
        <taxon>Archaea</taxon>
        <taxon>Thermoproteota</taxon>
        <taxon>Thermoprotei</taxon>
        <taxon>Desulfurococcales</taxon>
        <taxon>Desulfurococcaceae</taxon>
        <taxon>Ignisphaera</taxon>
    </lineage>
</organism>
<dbReference type="Gene3D" id="2.10.260.10">
    <property type="match status" value="1"/>
</dbReference>
<dbReference type="PROSITE" id="PS51740">
    <property type="entry name" value="SPOVT_ABRB"/>
    <property type="match status" value="1"/>
</dbReference>
<dbReference type="InterPro" id="IPR007159">
    <property type="entry name" value="SpoVT-AbrB_dom"/>
</dbReference>
<accession>A0A7C5YTX2</accession>
<dbReference type="GO" id="GO:0003677">
    <property type="term" value="F:DNA binding"/>
    <property type="evidence" value="ECO:0007669"/>
    <property type="project" value="UniProtKB-KW"/>
</dbReference>
<dbReference type="PANTHER" id="PTHR34860">
    <property type="entry name" value="REPRESSOR-LIKE PROTEIN SSO7C3"/>
    <property type="match status" value="1"/>
</dbReference>
<dbReference type="SMART" id="SM00966">
    <property type="entry name" value="SpoVT_AbrB"/>
    <property type="match status" value="1"/>
</dbReference>
<sequence length="79" mass="9347">MREIVKVHKKGIVVIPKSIREALGIVEGTLLEVRIENNRIVLEALDLWDKVWRCCSGNVEEAEKELDKEEEEFWRRRES</sequence>
<evidence type="ECO:0000256" key="1">
    <source>
        <dbReference type="SAM" id="Coils"/>
    </source>
</evidence>
<keyword evidence="1" id="KW-0175">Coiled coil</keyword>
<dbReference type="EMBL" id="DRUB01000175">
    <property type="protein sequence ID" value="HHR96878.1"/>
    <property type="molecule type" value="Genomic_DNA"/>
</dbReference>
<evidence type="ECO:0000313" key="3">
    <source>
        <dbReference type="EMBL" id="HHR96332.1"/>
    </source>
</evidence>
<dbReference type="PANTHER" id="PTHR34860:SF7">
    <property type="entry name" value="TRANSCRIPTION REGULATOR, SPOVT_ABRB FAMILY"/>
    <property type="match status" value="1"/>
</dbReference>
<dbReference type="InterPro" id="IPR052975">
    <property type="entry name" value="Repressor-like_regulatory"/>
</dbReference>
<evidence type="ECO:0000259" key="2">
    <source>
        <dbReference type="PROSITE" id="PS51740"/>
    </source>
</evidence>
<name>A0A7C5YTX2_9CREN</name>
<dbReference type="SUPFAM" id="SSF89447">
    <property type="entry name" value="AbrB/MazE/MraZ-like"/>
    <property type="match status" value="1"/>
</dbReference>